<evidence type="ECO:0000256" key="4">
    <source>
        <dbReference type="ARBA" id="ARBA00022840"/>
    </source>
</evidence>
<keyword evidence="4" id="KW-0067">ATP-binding</keyword>
<dbReference type="Proteomes" id="UP000373449">
    <property type="component" value="Unassembled WGS sequence"/>
</dbReference>
<keyword evidence="1 8" id="KW-0808">Transferase</keyword>
<keyword evidence="5" id="KW-0460">Magnesium</keyword>
<evidence type="ECO:0000313" key="9">
    <source>
        <dbReference type="Proteomes" id="UP000373449"/>
    </source>
</evidence>
<dbReference type="FunFam" id="1.20.120.330:FF:000005">
    <property type="entry name" value="Bifunctional glutamine synthetase adenylyltransferase/adenylyl-removing enzyme"/>
    <property type="match status" value="1"/>
</dbReference>
<dbReference type="GO" id="GO:0005829">
    <property type="term" value="C:cytosol"/>
    <property type="evidence" value="ECO:0007669"/>
    <property type="project" value="TreeGrafter"/>
</dbReference>
<dbReference type="Gene3D" id="1.20.120.330">
    <property type="entry name" value="Nucleotidyltransferases domain 2"/>
    <property type="match status" value="1"/>
</dbReference>
<keyword evidence="2 8" id="KW-0548">Nucleotidyltransferase</keyword>
<evidence type="ECO:0000259" key="7">
    <source>
        <dbReference type="Pfam" id="PF08335"/>
    </source>
</evidence>
<dbReference type="GO" id="GO:0016874">
    <property type="term" value="F:ligase activity"/>
    <property type="evidence" value="ECO:0007669"/>
    <property type="project" value="UniProtKB-KW"/>
</dbReference>
<dbReference type="InterPro" id="IPR023057">
    <property type="entry name" value="GlnE"/>
</dbReference>
<organism evidence="8 9">
    <name type="scientific">Budvicia aquatica</name>
    <dbReference type="NCBI Taxonomy" id="82979"/>
    <lineage>
        <taxon>Bacteria</taxon>
        <taxon>Pseudomonadati</taxon>
        <taxon>Pseudomonadota</taxon>
        <taxon>Gammaproteobacteria</taxon>
        <taxon>Enterobacterales</taxon>
        <taxon>Budviciaceae</taxon>
        <taxon>Budvicia</taxon>
    </lineage>
</organism>
<dbReference type="GO" id="GO:0000820">
    <property type="term" value="P:regulation of glutamine family amino acid metabolic process"/>
    <property type="evidence" value="ECO:0007669"/>
    <property type="project" value="TreeGrafter"/>
</dbReference>
<accession>A0A484ZG57</accession>
<protein>
    <submittedName>
        <fullName evidence="8">Glutamate-ammonia-ligase adenylyltransferase</fullName>
        <ecNumber evidence="8">2.7.7.42</ecNumber>
    </submittedName>
</protein>
<gene>
    <name evidence="8" type="primary">glnE_3</name>
    <name evidence="8" type="ORF">NCTC12282_02429</name>
</gene>
<dbReference type="EMBL" id="CAADJA010000002">
    <property type="protein sequence ID" value="VFS47492.1"/>
    <property type="molecule type" value="Genomic_DNA"/>
</dbReference>
<evidence type="ECO:0000256" key="1">
    <source>
        <dbReference type="ARBA" id="ARBA00022679"/>
    </source>
</evidence>
<dbReference type="GO" id="GO:0008882">
    <property type="term" value="F:[glutamate-ammonia-ligase] adenylyltransferase activity"/>
    <property type="evidence" value="ECO:0007669"/>
    <property type="project" value="UniProtKB-EC"/>
</dbReference>
<keyword evidence="3" id="KW-0547">Nucleotide-binding</keyword>
<dbReference type="Pfam" id="PF08335">
    <property type="entry name" value="GlnD_UR_UTase"/>
    <property type="match status" value="1"/>
</dbReference>
<dbReference type="InterPro" id="IPR013546">
    <property type="entry name" value="PII_UdlTrfase/GS_AdlTrfase"/>
</dbReference>
<dbReference type="AlphaFoldDB" id="A0A484ZG57"/>
<evidence type="ECO:0000256" key="6">
    <source>
        <dbReference type="ARBA" id="ARBA00023268"/>
    </source>
</evidence>
<dbReference type="SUPFAM" id="SSF81593">
    <property type="entry name" value="Nucleotidyltransferase substrate binding subunit/domain"/>
    <property type="match status" value="1"/>
</dbReference>
<dbReference type="GO" id="GO:0005524">
    <property type="term" value="F:ATP binding"/>
    <property type="evidence" value="ECO:0007669"/>
    <property type="project" value="UniProtKB-KW"/>
</dbReference>
<sequence length="160" mass="17751">MKGMIAREVRRRGLSDNIKLGAGGIREIEFITQVFQLIRGGREPGLQGNSLLPTLQAIAGLELLSQEQVDSLSQSYLYLRRLENLLQAIADQQTQTLPTDSLDRERLAVGMGCPDWEQLTQQIDQHMSAVREIFSNLIGDDSPDIDRRLALSALQHAVAG</sequence>
<feature type="domain" description="PII-uridylyltransferase/Glutamine-synthetase adenylyltransferase" evidence="7">
    <location>
        <begin position="1"/>
        <end position="138"/>
    </location>
</feature>
<evidence type="ECO:0000256" key="2">
    <source>
        <dbReference type="ARBA" id="ARBA00022695"/>
    </source>
</evidence>
<dbReference type="EC" id="2.7.7.42" evidence="8"/>
<dbReference type="PANTHER" id="PTHR30621">
    <property type="entry name" value="GLUTAMINE SYNTHETASE ADENYLYLTRANSFERASE"/>
    <property type="match status" value="1"/>
</dbReference>
<evidence type="ECO:0000256" key="3">
    <source>
        <dbReference type="ARBA" id="ARBA00022741"/>
    </source>
</evidence>
<proteinExistence type="predicted"/>
<dbReference type="PANTHER" id="PTHR30621:SF0">
    <property type="entry name" value="BIFUNCTIONAL GLUTAMINE SYNTHETASE ADENYLYLTRANSFERASE_ADENYLYL-REMOVING ENZYME"/>
    <property type="match status" value="1"/>
</dbReference>
<keyword evidence="8" id="KW-0436">Ligase</keyword>
<reference evidence="8 9" key="1">
    <citation type="submission" date="2019-03" db="EMBL/GenBank/DDBJ databases">
        <authorList>
            <consortium name="Pathogen Informatics"/>
        </authorList>
    </citation>
    <scope>NUCLEOTIDE SEQUENCE [LARGE SCALE GENOMIC DNA]</scope>
    <source>
        <strain evidence="8 9">NCTC12282</strain>
    </source>
</reference>
<name>A0A484ZG57_9GAMM</name>
<evidence type="ECO:0000256" key="5">
    <source>
        <dbReference type="ARBA" id="ARBA00022842"/>
    </source>
</evidence>
<evidence type="ECO:0000313" key="8">
    <source>
        <dbReference type="EMBL" id="VFS47492.1"/>
    </source>
</evidence>
<keyword evidence="6" id="KW-0511">Multifunctional enzyme</keyword>